<feature type="chain" id="PRO_5022153899" evidence="5">
    <location>
        <begin position="20"/>
        <end position="671"/>
    </location>
</feature>
<evidence type="ECO:0000256" key="4">
    <source>
        <dbReference type="SAM" id="Phobius"/>
    </source>
</evidence>
<gene>
    <name evidence="8" type="ORF">BD626DRAFT_496560</name>
</gene>
<keyword evidence="4" id="KW-0472">Membrane</keyword>
<keyword evidence="2 8" id="KW-0378">Hydrolase</keyword>
<dbReference type="GO" id="GO:0016787">
    <property type="term" value="F:hydrolase activity"/>
    <property type="evidence" value="ECO:0007669"/>
    <property type="project" value="UniProtKB-KW"/>
</dbReference>
<organism evidence="8 9">
    <name type="scientific">Schizophyllum amplum</name>
    <dbReference type="NCBI Taxonomy" id="97359"/>
    <lineage>
        <taxon>Eukaryota</taxon>
        <taxon>Fungi</taxon>
        <taxon>Dikarya</taxon>
        <taxon>Basidiomycota</taxon>
        <taxon>Agaricomycotina</taxon>
        <taxon>Agaricomycetes</taxon>
        <taxon>Agaricomycetidae</taxon>
        <taxon>Agaricales</taxon>
        <taxon>Schizophyllaceae</taxon>
        <taxon>Schizophyllum</taxon>
    </lineage>
</organism>
<feature type="region of interest" description="Disordered" evidence="3">
    <location>
        <begin position="565"/>
        <end position="593"/>
    </location>
</feature>
<dbReference type="AlphaFoldDB" id="A0A550CDF7"/>
<dbReference type="InterPro" id="IPR051601">
    <property type="entry name" value="Serine_prot/Carboxylest_S33"/>
</dbReference>
<evidence type="ECO:0000256" key="1">
    <source>
        <dbReference type="ARBA" id="ARBA00010088"/>
    </source>
</evidence>
<feature type="transmembrane region" description="Helical" evidence="4">
    <location>
        <begin position="605"/>
        <end position="625"/>
    </location>
</feature>
<sequence length="671" mass="72290">MVASSTFLLGGAVLGAANALSVPGPSTIRRDSEIDWSSCGDMNSRYSIGDKFNISCGYYEVPLDWADESVGTGKLAVAIYPATKERWGTMFGNPGGPGASGIEYVLGYGPNISVMTGGHYDVVSWDPRGVGHTTPGPPSCFDSGDDYSDYFDGTLEFTGLEIRGNLTDGNQIQEFYSHVGEMEKKYKGLGKRCAKADSGKYLPYLGSAAGARDMVSLAEYFDPGVQEINYWGVSYGSMLGFIFVNMFPDRVGHVILDGCMNPLLYANKPTTQYFPDDVAATDEAFAGFATGCAMAGKGSCKLVQSNNDTGADITQLVRDLFDIAHELLVAGADMSQTLTSARARQHLYRAMYTPSQWSQLDDFMYDYAQSLEALAANITDTSGKRELAHAKRDSSAPTYEHQAIYCGDGVDAGNMTMRDGFDAIVYASKNVSPMFGPQWGMQGNVCFAWPARAVERYTGPWNKKLKNPILVIGNTADPVTPFANAKLMADLLGDSAVLLKQDGFGHSSLAEKSSCTIKIINNLFKDGSLPKGDDTQCEIDNSVVLFPKSNVTQAGVKSMLVSAASGSDSDSSAVASNSGSTTDAATSDAQQMKDLEDERDTYRNAMIGVSAVAGVLLIAVGALVFRSVRERRKYTRVNTTAREAVLDPAWSTDAPSRHSFTDPYENTYEKH</sequence>
<keyword evidence="4" id="KW-0812">Transmembrane</keyword>
<proteinExistence type="inferred from homology"/>
<feature type="signal peptide" evidence="5">
    <location>
        <begin position="1"/>
        <end position="19"/>
    </location>
</feature>
<dbReference type="Pfam" id="PF08386">
    <property type="entry name" value="Abhydrolase_4"/>
    <property type="match status" value="1"/>
</dbReference>
<reference evidence="8 9" key="1">
    <citation type="journal article" date="2019" name="New Phytol.">
        <title>Comparative genomics reveals unique wood-decay strategies and fruiting body development in the Schizophyllaceae.</title>
        <authorList>
            <person name="Almasi E."/>
            <person name="Sahu N."/>
            <person name="Krizsan K."/>
            <person name="Balint B."/>
            <person name="Kovacs G.M."/>
            <person name="Kiss B."/>
            <person name="Cseklye J."/>
            <person name="Drula E."/>
            <person name="Henrissat B."/>
            <person name="Nagy I."/>
            <person name="Chovatia M."/>
            <person name="Adam C."/>
            <person name="LaButti K."/>
            <person name="Lipzen A."/>
            <person name="Riley R."/>
            <person name="Grigoriev I.V."/>
            <person name="Nagy L.G."/>
        </authorList>
    </citation>
    <scope>NUCLEOTIDE SEQUENCE [LARGE SCALE GENOMIC DNA]</scope>
    <source>
        <strain evidence="8 9">NL-1724</strain>
    </source>
</reference>
<feature type="domain" description="Peptidase S33 tripeptidyl aminopeptidase-like C-terminal" evidence="7">
    <location>
        <begin position="432"/>
        <end position="537"/>
    </location>
</feature>
<dbReference type="InterPro" id="IPR029058">
    <property type="entry name" value="AB_hydrolase_fold"/>
</dbReference>
<dbReference type="Proteomes" id="UP000320762">
    <property type="component" value="Unassembled WGS sequence"/>
</dbReference>
<protein>
    <submittedName>
        <fullName evidence="8">Alpha/Beta hydrolase protein</fullName>
    </submittedName>
</protein>
<evidence type="ECO:0000313" key="8">
    <source>
        <dbReference type="EMBL" id="TRM62809.1"/>
    </source>
</evidence>
<dbReference type="OrthoDB" id="425534at2759"/>
<evidence type="ECO:0000259" key="6">
    <source>
        <dbReference type="Pfam" id="PF00561"/>
    </source>
</evidence>
<dbReference type="PANTHER" id="PTHR43248">
    <property type="entry name" value="2-SUCCINYL-6-HYDROXY-2,4-CYCLOHEXADIENE-1-CARBOXYLATE SYNTHASE"/>
    <property type="match status" value="1"/>
</dbReference>
<feature type="domain" description="AB hydrolase-1" evidence="6">
    <location>
        <begin position="94"/>
        <end position="282"/>
    </location>
</feature>
<keyword evidence="4" id="KW-1133">Transmembrane helix</keyword>
<comment type="caution">
    <text evidence="8">The sequence shown here is derived from an EMBL/GenBank/DDBJ whole genome shotgun (WGS) entry which is preliminary data.</text>
</comment>
<dbReference type="STRING" id="97359.A0A550CDF7"/>
<keyword evidence="9" id="KW-1185">Reference proteome</keyword>
<feature type="compositionally biased region" description="Polar residues" evidence="3">
    <location>
        <begin position="581"/>
        <end position="590"/>
    </location>
</feature>
<evidence type="ECO:0000259" key="7">
    <source>
        <dbReference type="Pfam" id="PF08386"/>
    </source>
</evidence>
<keyword evidence="5" id="KW-0732">Signal</keyword>
<evidence type="ECO:0000256" key="3">
    <source>
        <dbReference type="SAM" id="MobiDB-lite"/>
    </source>
</evidence>
<accession>A0A550CDF7</accession>
<dbReference type="Pfam" id="PF00561">
    <property type="entry name" value="Abhydrolase_1"/>
    <property type="match status" value="1"/>
</dbReference>
<evidence type="ECO:0000256" key="5">
    <source>
        <dbReference type="SAM" id="SignalP"/>
    </source>
</evidence>
<feature type="region of interest" description="Disordered" evidence="3">
    <location>
        <begin position="651"/>
        <end position="671"/>
    </location>
</feature>
<comment type="similarity">
    <text evidence="1">Belongs to the peptidase S33 family.</text>
</comment>
<evidence type="ECO:0000256" key="2">
    <source>
        <dbReference type="ARBA" id="ARBA00022801"/>
    </source>
</evidence>
<dbReference type="PANTHER" id="PTHR43248:SF25">
    <property type="entry name" value="AB HYDROLASE-1 DOMAIN-CONTAINING PROTEIN-RELATED"/>
    <property type="match status" value="1"/>
</dbReference>
<dbReference type="InterPro" id="IPR000073">
    <property type="entry name" value="AB_hydrolase_1"/>
</dbReference>
<dbReference type="Gene3D" id="3.40.50.1820">
    <property type="entry name" value="alpha/beta hydrolase"/>
    <property type="match status" value="1"/>
</dbReference>
<evidence type="ECO:0000313" key="9">
    <source>
        <dbReference type="Proteomes" id="UP000320762"/>
    </source>
</evidence>
<feature type="compositionally biased region" description="Low complexity" evidence="3">
    <location>
        <begin position="565"/>
        <end position="580"/>
    </location>
</feature>
<name>A0A550CDF7_9AGAR</name>
<dbReference type="EMBL" id="VDMD01000011">
    <property type="protein sequence ID" value="TRM62809.1"/>
    <property type="molecule type" value="Genomic_DNA"/>
</dbReference>
<dbReference type="InterPro" id="IPR013595">
    <property type="entry name" value="Pept_S33_TAP-like_C"/>
</dbReference>
<dbReference type="SUPFAM" id="SSF53474">
    <property type="entry name" value="alpha/beta-Hydrolases"/>
    <property type="match status" value="1"/>
</dbReference>